<protein>
    <recommendedName>
        <fullName evidence="4">DUF3169 family protein</fullName>
    </recommendedName>
</protein>
<dbReference type="AlphaFoldDB" id="A0A139NFS7"/>
<dbReference type="PATRIC" id="fig|1302.21.peg.159"/>
<dbReference type="Pfam" id="PF11368">
    <property type="entry name" value="DUF3169"/>
    <property type="match status" value="1"/>
</dbReference>
<feature type="transmembrane region" description="Helical" evidence="1">
    <location>
        <begin position="200"/>
        <end position="217"/>
    </location>
</feature>
<sequence>MTTKKRIMRNVIFLILAIIIGGAIDFFAARIEHVSWPSFLNVELLQTIGRVCLTILYPLTFYLIYQANKYHLSMEKEEDEDKEYELYRQTFKTLESVTILFNVTSALTLFTLFVGVNYVFPLLEAGAVFWINLYDGVILLALVIAQIVLLKTTQKIRKYKLSIAPTVEEMKKFAFSFDEGELQANYEQSFLILFNLNQRVIPSLYVLMWLVGLLTPINVVSAYIVLTIIFIYINVMFYPMVKKYFK</sequence>
<feature type="transmembrane region" description="Helical" evidence="1">
    <location>
        <begin position="97"/>
        <end position="121"/>
    </location>
</feature>
<dbReference type="Proteomes" id="UP000070096">
    <property type="component" value="Unassembled WGS sequence"/>
</dbReference>
<reference evidence="2 3" key="1">
    <citation type="submission" date="2016-01" db="EMBL/GenBank/DDBJ databases">
        <title>Highly variable Streptococcus oralis are common among viridans streptococci isolated from primates.</title>
        <authorList>
            <person name="Denapaite D."/>
            <person name="Rieger M."/>
            <person name="Koendgen S."/>
            <person name="Brueckner R."/>
            <person name="Ochigava I."/>
            <person name="Kappeler P."/>
            <person name="Maetz-Rensing K."/>
            <person name="Leendertz F."/>
            <person name="Hakenbeck R."/>
        </authorList>
    </citation>
    <scope>NUCLEOTIDE SEQUENCE [LARGE SCALE GENOMIC DNA]</scope>
    <source>
        <strain evidence="2 3">DD07</strain>
    </source>
</reference>
<dbReference type="InterPro" id="IPR021509">
    <property type="entry name" value="DUF3169"/>
</dbReference>
<name>A0A139NFS7_STRGN</name>
<keyword evidence="1" id="KW-0812">Transmembrane</keyword>
<organism evidence="2 3">
    <name type="scientific">Streptococcus gordonii</name>
    <dbReference type="NCBI Taxonomy" id="1302"/>
    <lineage>
        <taxon>Bacteria</taxon>
        <taxon>Bacillati</taxon>
        <taxon>Bacillota</taxon>
        <taxon>Bacilli</taxon>
        <taxon>Lactobacillales</taxon>
        <taxon>Streptococcaceae</taxon>
        <taxon>Streptococcus</taxon>
    </lineage>
</organism>
<keyword evidence="1" id="KW-1133">Transmembrane helix</keyword>
<comment type="caution">
    <text evidence="2">The sequence shown here is derived from an EMBL/GenBank/DDBJ whole genome shotgun (WGS) entry which is preliminary data.</text>
</comment>
<gene>
    <name evidence="2" type="ORF">SGODD07_00139</name>
</gene>
<proteinExistence type="predicted"/>
<feature type="transmembrane region" description="Helical" evidence="1">
    <location>
        <begin position="223"/>
        <end position="241"/>
    </location>
</feature>
<evidence type="ECO:0000256" key="1">
    <source>
        <dbReference type="SAM" id="Phobius"/>
    </source>
</evidence>
<feature type="transmembrane region" description="Helical" evidence="1">
    <location>
        <begin position="48"/>
        <end position="65"/>
    </location>
</feature>
<feature type="transmembrane region" description="Helical" evidence="1">
    <location>
        <begin position="127"/>
        <end position="150"/>
    </location>
</feature>
<accession>A0A139NFS7</accession>
<dbReference type="EMBL" id="LQRC01000023">
    <property type="protein sequence ID" value="KXT74654.1"/>
    <property type="molecule type" value="Genomic_DNA"/>
</dbReference>
<keyword evidence="1" id="KW-0472">Membrane</keyword>
<evidence type="ECO:0000313" key="2">
    <source>
        <dbReference type="EMBL" id="KXT74654.1"/>
    </source>
</evidence>
<feature type="transmembrane region" description="Helical" evidence="1">
    <location>
        <begin position="7"/>
        <end position="28"/>
    </location>
</feature>
<evidence type="ECO:0008006" key="4">
    <source>
        <dbReference type="Google" id="ProtNLM"/>
    </source>
</evidence>
<evidence type="ECO:0000313" key="3">
    <source>
        <dbReference type="Proteomes" id="UP000070096"/>
    </source>
</evidence>